<evidence type="ECO:0000259" key="11">
    <source>
        <dbReference type="PROSITE" id="PS50198"/>
    </source>
</evidence>
<evidence type="ECO:0000313" key="13">
    <source>
        <dbReference type="Proteomes" id="UP000193409"/>
    </source>
</evidence>
<feature type="signal peptide" evidence="10">
    <location>
        <begin position="1"/>
        <end position="19"/>
    </location>
</feature>
<keyword evidence="5" id="KW-0143">Chaperone</keyword>
<keyword evidence="2 10" id="KW-0732">Signal</keyword>
<evidence type="ECO:0000256" key="1">
    <source>
        <dbReference type="ARBA" id="ARBA00018370"/>
    </source>
</evidence>
<dbReference type="Gene3D" id="1.10.4030.10">
    <property type="entry name" value="Porin chaperone SurA, peptide-binding domain"/>
    <property type="match status" value="1"/>
</dbReference>
<protein>
    <recommendedName>
        <fullName evidence="1">Parvulin-like PPIase</fullName>
    </recommendedName>
    <alternativeName>
        <fullName evidence="7">Peptidyl-prolyl cis-trans isomerase plp</fullName>
    </alternativeName>
    <alternativeName>
        <fullName evidence="8">Rotamase plp</fullName>
    </alternativeName>
</protein>
<evidence type="ECO:0000256" key="9">
    <source>
        <dbReference type="PROSITE-ProRule" id="PRU00278"/>
    </source>
</evidence>
<dbReference type="AlphaFoldDB" id="A0A1Y5R7V0"/>
<dbReference type="RefSeq" id="WP_245824403.1">
    <property type="nucleotide sequence ID" value="NZ_FWFQ01000001.1"/>
</dbReference>
<dbReference type="PANTHER" id="PTHR47637:SF1">
    <property type="entry name" value="CHAPERONE SURA"/>
    <property type="match status" value="1"/>
</dbReference>
<dbReference type="InterPro" id="IPR015391">
    <property type="entry name" value="SurA_N"/>
</dbReference>
<sequence>MKRFSRALLLILSPLLAFAAPAAAQSPFSPVAYVNDGVVTRFELEQRIRFLEVLGTPGDLREEALERLIEDRLQSQAAAQFNLSASDEEIARGIDEFASRANLTGEQFLAELSKAGVAPQTVRDFVASGLVWRELIRGLFGPRSQVTEAEIDRALAYSTGGGGVRVLLSEIVLPTAPEFQERTAAILPQLRQIRSVSEFSAAASQYSVAPSRANGGRLDWRSISSLPPQIAPQILALRPGEITDPIQVPNAIVLFQLRDKQEVSASAAQKFTVEFAQYFIAGGRSEEGLRQAARIREEVDTCDDLYGVNKGKAPEALRIEALPEAEVPADIRRELDDMDPGEVSTALTRNNGQTLVFLMLCGRTPELGDEVNRADIRRELVNARLVSYAASYIAQLRSDAVIRFP</sequence>
<keyword evidence="4 9" id="KW-0697">Rotamase</keyword>
<dbReference type="EMBL" id="FWFQ01000001">
    <property type="protein sequence ID" value="SLN11160.1"/>
    <property type="molecule type" value="Genomic_DNA"/>
</dbReference>
<dbReference type="SUPFAM" id="SSF54534">
    <property type="entry name" value="FKBP-like"/>
    <property type="match status" value="1"/>
</dbReference>
<dbReference type="Gene3D" id="3.10.50.40">
    <property type="match status" value="1"/>
</dbReference>
<name>A0A1Y5R7V0_9RHOB</name>
<evidence type="ECO:0000256" key="4">
    <source>
        <dbReference type="ARBA" id="ARBA00023110"/>
    </source>
</evidence>
<evidence type="ECO:0000256" key="6">
    <source>
        <dbReference type="ARBA" id="ARBA00023235"/>
    </source>
</evidence>
<feature type="chain" id="PRO_5012486733" description="Parvulin-like PPIase" evidence="10">
    <location>
        <begin position="20"/>
        <end position="405"/>
    </location>
</feature>
<dbReference type="Proteomes" id="UP000193409">
    <property type="component" value="Unassembled WGS sequence"/>
</dbReference>
<organism evidence="12 13">
    <name type="scientific">Pseudoruegeria aquimaris</name>
    <dbReference type="NCBI Taxonomy" id="393663"/>
    <lineage>
        <taxon>Bacteria</taxon>
        <taxon>Pseudomonadati</taxon>
        <taxon>Pseudomonadota</taxon>
        <taxon>Alphaproteobacteria</taxon>
        <taxon>Rhodobacterales</taxon>
        <taxon>Roseobacteraceae</taxon>
        <taxon>Pseudoruegeria</taxon>
    </lineage>
</organism>
<dbReference type="InterPro" id="IPR046357">
    <property type="entry name" value="PPIase_dom_sf"/>
</dbReference>
<dbReference type="Pfam" id="PF00639">
    <property type="entry name" value="Rotamase"/>
    <property type="match status" value="1"/>
</dbReference>
<keyword evidence="3" id="KW-0574">Periplasm</keyword>
<evidence type="ECO:0000256" key="7">
    <source>
        <dbReference type="ARBA" id="ARBA00030642"/>
    </source>
</evidence>
<evidence type="ECO:0000256" key="10">
    <source>
        <dbReference type="SAM" id="SignalP"/>
    </source>
</evidence>
<accession>A0A1Y5R7V0</accession>
<evidence type="ECO:0000256" key="2">
    <source>
        <dbReference type="ARBA" id="ARBA00022729"/>
    </source>
</evidence>
<evidence type="ECO:0000313" key="12">
    <source>
        <dbReference type="EMBL" id="SLN11160.1"/>
    </source>
</evidence>
<dbReference type="InterPro" id="IPR000297">
    <property type="entry name" value="PPIase_PpiC"/>
</dbReference>
<evidence type="ECO:0000256" key="5">
    <source>
        <dbReference type="ARBA" id="ARBA00023186"/>
    </source>
</evidence>
<feature type="domain" description="PpiC" evidence="11">
    <location>
        <begin position="163"/>
        <end position="259"/>
    </location>
</feature>
<dbReference type="InterPro" id="IPR027304">
    <property type="entry name" value="Trigger_fact/SurA_dom_sf"/>
</dbReference>
<keyword evidence="13" id="KW-1185">Reference proteome</keyword>
<proteinExistence type="predicted"/>
<dbReference type="PROSITE" id="PS50198">
    <property type="entry name" value="PPIC_PPIASE_2"/>
    <property type="match status" value="1"/>
</dbReference>
<dbReference type="SUPFAM" id="SSF109998">
    <property type="entry name" value="Triger factor/SurA peptide-binding domain-like"/>
    <property type="match status" value="1"/>
</dbReference>
<dbReference type="Pfam" id="PF09312">
    <property type="entry name" value="SurA_N"/>
    <property type="match status" value="1"/>
</dbReference>
<dbReference type="GO" id="GO:0003755">
    <property type="term" value="F:peptidyl-prolyl cis-trans isomerase activity"/>
    <property type="evidence" value="ECO:0007669"/>
    <property type="project" value="UniProtKB-KW"/>
</dbReference>
<reference evidence="12 13" key="1">
    <citation type="submission" date="2017-03" db="EMBL/GenBank/DDBJ databases">
        <authorList>
            <person name="Afonso C.L."/>
            <person name="Miller P.J."/>
            <person name="Scott M.A."/>
            <person name="Spackman E."/>
            <person name="Goraichik I."/>
            <person name="Dimitrov K.M."/>
            <person name="Suarez D.L."/>
            <person name="Swayne D.E."/>
        </authorList>
    </citation>
    <scope>NUCLEOTIDE SEQUENCE [LARGE SCALE GENOMIC DNA]</scope>
    <source>
        <strain evidence="12 13">CECT 7680</strain>
    </source>
</reference>
<evidence type="ECO:0000256" key="8">
    <source>
        <dbReference type="ARBA" id="ARBA00031484"/>
    </source>
</evidence>
<keyword evidence="6 9" id="KW-0413">Isomerase</keyword>
<gene>
    <name evidence="12" type="primary">surA</name>
    <name evidence="12" type="ORF">PSA7680_00104</name>
</gene>
<dbReference type="InterPro" id="IPR050280">
    <property type="entry name" value="OMP_Chaperone_SurA"/>
</dbReference>
<dbReference type="PANTHER" id="PTHR47637">
    <property type="entry name" value="CHAPERONE SURA"/>
    <property type="match status" value="1"/>
</dbReference>
<evidence type="ECO:0000256" key="3">
    <source>
        <dbReference type="ARBA" id="ARBA00022764"/>
    </source>
</evidence>